<evidence type="ECO:0000256" key="2">
    <source>
        <dbReference type="ARBA" id="ARBA00022679"/>
    </source>
</evidence>
<evidence type="ECO:0000256" key="7">
    <source>
        <dbReference type="ARBA" id="ARBA00023136"/>
    </source>
</evidence>
<evidence type="ECO:0000256" key="1">
    <source>
        <dbReference type="ARBA" id="ARBA00004323"/>
    </source>
</evidence>
<keyword evidence="8" id="KW-0325">Glycoprotein</keyword>
<organism evidence="9 10">
    <name type="scientific">Oikopleura dioica</name>
    <name type="common">Tunicate</name>
    <dbReference type="NCBI Taxonomy" id="34765"/>
    <lineage>
        <taxon>Eukaryota</taxon>
        <taxon>Metazoa</taxon>
        <taxon>Chordata</taxon>
        <taxon>Tunicata</taxon>
        <taxon>Appendicularia</taxon>
        <taxon>Copelata</taxon>
        <taxon>Oikopleuridae</taxon>
        <taxon>Oikopleura</taxon>
    </lineage>
</organism>
<comment type="subcellular location">
    <subcellularLocation>
        <location evidence="1">Golgi apparatus membrane</location>
        <topology evidence="1">Single-pass type II membrane protein</topology>
    </subcellularLocation>
</comment>
<proteinExistence type="predicted"/>
<sequence length="283" mass="32826">MSSRSIWNPFDRLVSNYYFLRYGDNFRKGLLRSKNGDTTTFNECAKKESSKDCSIQKMWIQIPYFCGQVAACWEPGSQWALDRAKQNVLEHYFLVGKTENLIEFVELLENEIPAVFKCVDSRQASWASKFLDAEVMHPDSYFQLSGRCFEWSLIEFLSHDFSVANYASKLKFAALAHYSNFFASFACWPREKSLEIARTISKREIAIVNSLPSKNSSTTTVDGPKTVFQEVRKEFCGRLDKIVEKYLNFLLLQTQTGRQQDGPSDGQKHRIRFSTLRTKRCNW</sequence>
<dbReference type="EMBL" id="OU015566">
    <property type="protein sequence ID" value="CAG5108731.1"/>
    <property type="molecule type" value="Genomic_DNA"/>
</dbReference>
<name>A0ABN7SVC3_OIKDI</name>
<evidence type="ECO:0000313" key="9">
    <source>
        <dbReference type="EMBL" id="CAG5108731.1"/>
    </source>
</evidence>
<keyword evidence="7" id="KW-0472">Membrane</keyword>
<evidence type="ECO:0000256" key="8">
    <source>
        <dbReference type="ARBA" id="ARBA00023180"/>
    </source>
</evidence>
<keyword evidence="4" id="KW-0735">Signal-anchor</keyword>
<evidence type="ECO:0000313" key="10">
    <source>
        <dbReference type="Proteomes" id="UP001158576"/>
    </source>
</evidence>
<evidence type="ECO:0000256" key="6">
    <source>
        <dbReference type="ARBA" id="ARBA00023034"/>
    </source>
</evidence>
<dbReference type="PANTHER" id="PTHR12129">
    <property type="entry name" value="HEPARAN SULFATE 2-O-SULFOTRANSFERASE"/>
    <property type="match status" value="1"/>
</dbReference>
<protein>
    <submittedName>
        <fullName evidence="9">Oidioi.mRNA.OKI2018_I69.chr1.g3927.t1.cds</fullName>
    </submittedName>
</protein>
<gene>
    <name evidence="9" type="ORF">OKIOD_LOCUS12692</name>
</gene>
<accession>A0ABN7SVC3</accession>
<dbReference type="Proteomes" id="UP001158576">
    <property type="component" value="Chromosome 1"/>
</dbReference>
<keyword evidence="2" id="KW-0808">Transferase</keyword>
<evidence type="ECO:0000256" key="4">
    <source>
        <dbReference type="ARBA" id="ARBA00022968"/>
    </source>
</evidence>
<dbReference type="InterPro" id="IPR027417">
    <property type="entry name" value="P-loop_NTPase"/>
</dbReference>
<keyword evidence="10" id="KW-1185">Reference proteome</keyword>
<dbReference type="InterPro" id="IPR007734">
    <property type="entry name" value="Heparan_SO4_2-O-STrfase"/>
</dbReference>
<dbReference type="PANTHER" id="PTHR12129:SF17">
    <property type="entry name" value="HEPARAN SULFATE 2-O-SULFOTRANSFERASE 1"/>
    <property type="match status" value="1"/>
</dbReference>
<reference evidence="9 10" key="1">
    <citation type="submission" date="2021-04" db="EMBL/GenBank/DDBJ databases">
        <authorList>
            <person name="Bliznina A."/>
        </authorList>
    </citation>
    <scope>NUCLEOTIDE SEQUENCE [LARGE SCALE GENOMIC DNA]</scope>
</reference>
<dbReference type="Gene3D" id="3.40.50.300">
    <property type="entry name" value="P-loop containing nucleotide triphosphate hydrolases"/>
    <property type="match status" value="1"/>
</dbReference>
<keyword evidence="5" id="KW-1133">Transmembrane helix</keyword>
<keyword evidence="3" id="KW-0812">Transmembrane</keyword>
<keyword evidence="6" id="KW-0333">Golgi apparatus</keyword>
<evidence type="ECO:0000256" key="5">
    <source>
        <dbReference type="ARBA" id="ARBA00022989"/>
    </source>
</evidence>
<evidence type="ECO:0000256" key="3">
    <source>
        <dbReference type="ARBA" id="ARBA00022692"/>
    </source>
</evidence>